<protein>
    <submittedName>
        <fullName evidence="1">Uncharacterized protein</fullName>
    </submittedName>
</protein>
<dbReference type="RefSeq" id="WP_075738417.1">
    <property type="nucleotide sequence ID" value="NZ_CP016076.1"/>
</dbReference>
<organism evidence="1 2">
    <name type="scientific">Actinoalloteichus fjordicus</name>
    <dbReference type="NCBI Taxonomy" id="1612552"/>
    <lineage>
        <taxon>Bacteria</taxon>
        <taxon>Bacillati</taxon>
        <taxon>Actinomycetota</taxon>
        <taxon>Actinomycetes</taxon>
        <taxon>Pseudonocardiales</taxon>
        <taxon>Pseudonocardiaceae</taxon>
        <taxon>Actinoalloteichus</taxon>
    </lineage>
</organism>
<evidence type="ECO:0000313" key="1">
    <source>
        <dbReference type="EMBL" id="APU12523.1"/>
    </source>
</evidence>
<dbReference type="Proteomes" id="UP000185511">
    <property type="component" value="Chromosome"/>
</dbReference>
<gene>
    <name evidence="1" type="ORF">UA74_02180</name>
</gene>
<dbReference type="EMBL" id="CP016076">
    <property type="protein sequence ID" value="APU12523.1"/>
    <property type="molecule type" value="Genomic_DNA"/>
</dbReference>
<keyword evidence="2" id="KW-1185">Reference proteome</keyword>
<accession>A0AAC9L7A7</accession>
<reference evidence="2" key="1">
    <citation type="submission" date="2016-06" db="EMBL/GenBank/DDBJ databases">
        <title>Complete genome sequence of Actinoalloteichus fjordicus DSM 46855 (=ADI127-17), type strain of the new species Actinoalloteichus fjordicus.</title>
        <authorList>
            <person name="Ruckert C."/>
            <person name="Nouioui I."/>
            <person name="Willmese J."/>
            <person name="van Wezel G."/>
            <person name="Klenk H.-P."/>
            <person name="Kalinowski J."/>
            <person name="Zotchev S.B."/>
        </authorList>
    </citation>
    <scope>NUCLEOTIDE SEQUENCE [LARGE SCALE GENOMIC DNA]</scope>
    <source>
        <strain evidence="2">ADI127-7</strain>
    </source>
</reference>
<sequence length="133" mass="14594">MRARSRALAGAADWQALVSAGATVCPVLADVAEELCRLRNRFVRDVQGVVRRALRDRPEVVRRAVASLAEKYADHQLGNLRDVALALRVIGVYLCVVEARLDRCRCVRPMVREAAPDAVKAKLNEALPALPTP</sequence>
<dbReference type="KEGG" id="acad:UA74_02180"/>
<name>A0AAC9L7A7_9PSEU</name>
<evidence type="ECO:0000313" key="2">
    <source>
        <dbReference type="Proteomes" id="UP000185511"/>
    </source>
</evidence>
<dbReference type="AlphaFoldDB" id="A0AAC9L7A7"/>
<proteinExistence type="predicted"/>